<dbReference type="EMBL" id="VLKZ01000001">
    <property type="protein sequence ID" value="TWI59892.1"/>
    <property type="molecule type" value="Genomic_DNA"/>
</dbReference>
<organism evidence="1 2">
    <name type="scientific">Halalkalibacter nanhaiisediminis</name>
    <dbReference type="NCBI Taxonomy" id="688079"/>
    <lineage>
        <taxon>Bacteria</taxon>
        <taxon>Bacillati</taxon>
        <taxon>Bacillota</taxon>
        <taxon>Bacilli</taxon>
        <taxon>Bacillales</taxon>
        <taxon>Bacillaceae</taxon>
        <taxon>Halalkalibacter</taxon>
    </lineage>
</organism>
<dbReference type="Pfam" id="PF19539">
    <property type="entry name" value="DUF6063"/>
    <property type="match status" value="1"/>
</dbReference>
<sequence>MNYEEGVFSEAFILYQALIKYKKIDKKRYPEIYRSYFSPKVREVIQNVIQPDAKVRIFHIDETIYLVPEFDNEVITYTNEELRDAMKLSTNKELYMAQFVWINVLSEFYGDQFQYTNEPRTYVKVEEILRNVEEYVMQFKEIDEEELADLAINYDMDLEGMIEVWGGLRAMTEDLTNFRLATKRDYGFLLKVLGFWENEKLLIIHNNEEIVLTEKTKNIAAHYYHHEERINRIKELLNSVEGLVTAKARGELNAKD</sequence>
<accession>A0A562QT21</accession>
<dbReference type="RefSeq" id="WP_144448715.1">
    <property type="nucleotide sequence ID" value="NZ_VLKZ01000001.1"/>
</dbReference>
<evidence type="ECO:0000313" key="1">
    <source>
        <dbReference type="EMBL" id="TWI59892.1"/>
    </source>
</evidence>
<reference evidence="1 2" key="1">
    <citation type="journal article" date="2015" name="Stand. Genomic Sci.">
        <title>Genomic Encyclopedia of Bacterial and Archaeal Type Strains, Phase III: the genomes of soil and plant-associated and newly described type strains.</title>
        <authorList>
            <person name="Whitman W.B."/>
            <person name="Woyke T."/>
            <person name="Klenk H.P."/>
            <person name="Zhou Y."/>
            <person name="Lilburn T.G."/>
            <person name="Beck B.J."/>
            <person name="De Vos P."/>
            <person name="Vandamme P."/>
            <person name="Eisen J.A."/>
            <person name="Garrity G."/>
            <person name="Hugenholtz P."/>
            <person name="Kyrpides N.C."/>
        </authorList>
    </citation>
    <scope>NUCLEOTIDE SEQUENCE [LARGE SCALE GENOMIC DNA]</scope>
    <source>
        <strain evidence="1 2">CGMCC 1.10116</strain>
    </source>
</reference>
<keyword evidence="2" id="KW-1185">Reference proteome</keyword>
<dbReference type="InterPro" id="IPR045707">
    <property type="entry name" value="DUF6063"/>
</dbReference>
<comment type="caution">
    <text evidence="1">The sequence shown here is derived from an EMBL/GenBank/DDBJ whole genome shotgun (WGS) entry which is preliminary data.</text>
</comment>
<dbReference type="Proteomes" id="UP000315711">
    <property type="component" value="Unassembled WGS sequence"/>
</dbReference>
<evidence type="ECO:0000313" key="2">
    <source>
        <dbReference type="Proteomes" id="UP000315711"/>
    </source>
</evidence>
<proteinExistence type="predicted"/>
<protein>
    <submittedName>
        <fullName evidence="1">Uncharacterized protein</fullName>
    </submittedName>
</protein>
<name>A0A562QT21_9BACI</name>
<dbReference type="OrthoDB" id="2380372at2"/>
<dbReference type="AlphaFoldDB" id="A0A562QT21"/>
<gene>
    <name evidence="1" type="ORF">IQ10_00315</name>
</gene>